<evidence type="ECO:0000313" key="12">
    <source>
        <dbReference type="EMBL" id="MDQ0480976.1"/>
    </source>
</evidence>
<name>A0ABU0JV41_HATLI</name>
<evidence type="ECO:0000256" key="2">
    <source>
        <dbReference type="ARBA" id="ARBA00005417"/>
    </source>
</evidence>
<evidence type="ECO:0000313" key="13">
    <source>
        <dbReference type="Proteomes" id="UP001224418"/>
    </source>
</evidence>
<evidence type="ECO:0000256" key="8">
    <source>
        <dbReference type="ARBA" id="ARBA00023136"/>
    </source>
</evidence>
<dbReference type="InterPro" id="IPR005876">
    <property type="entry name" value="Co_trans_ATP-bd"/>
</dbReference>
<dbReference type="SUPFAM" id="SSF52540">
    <property type="entry name" value="P-loop containing nucleoside triphosphate hydrolases"/>
    <property type="match status" value="1"/>
</dbReference>
<dbReference type="PROSITE" id="PS00211">
    <property type="entry name" value="ABC_TRANSPORTER_1"/>
    <property type="match status" value="1"/>
</dbReference>
<evidence type="ECO:0000256" key="9">
    <source>
        <dbReference type="ARBA" id="ARBA00025157"/>
    </source>
</evidence>
<keyword evidence="13" id="KW-1185">Reference proteome</keyword>
<dbReference type="Pfam" id="PF00005">
    <property type="entry name" value="ABC_tran"/>
    <property type="match status" value="1"/>
</dbReference>
<comment type="function">
    <text evidence="9">Probably part of an ABC transporter complex. Responsible for energy coupling to the transport system.</text>
</comment>
<dbReference type="PROSITE" id="PS50893">
    <property type="entry name" value="ABC_TRANSPORTER_2"/>
    <property type="match status" value="1"/>
</dbReference>
<keyword evidence="4 10" id="KW-1003">Cell membrane</keyword>
<keyword evidence="8 10" id="KW-0472">Membrane</keyword>
<dbReference type="InterPro" id="IPR050095">
    <property type="entry name" value="ECF_ABC_transporter_ATP-bd"/>
</dbReference>
<dbReference type="Proteomes" id="UP001224418">
    <property type="component" value="Unassembled WGS sequence"/>
</dbReference>
<comment type="subcellular location">
    <subcellularLocation>
        <location evidence="1 10">Cell membrane</location>
        <topology evidence="1 10">Peripheral membrane protein</topology>
    </subcellularLocation>
</comment>
<dbReference type="CDD" id="cd03225">
    <property type="entry name" value="ABC_cobalt_CbiO_domain1"/>
    <property type="match status" value="1"/>
</dbReference>
<keyword evidence="3 10" id="KW-0813">Transport</keyword>
<feature type="domain" description="ABC transporter" evidence="11">
    <location>
        <begin position="2"/>
        <end position="237"/>
    </location>
</feature>
<dbReference type="InterPro" id="IPR003439">
    <property type="entry name" value="ABC_transporter-like_ATP-bd"/>
</dbReference>
<keyword evidence="7" id="KW-1278">Translocase</keyword>
<evidence type="ECO:0000256" key="1">
    <source>
        <dbReference type="ARBA" id="ARBA00004202"/>
    </source>
</evidence>
<dbReference type="Gene3D" id="3.40.50.300">
    <property type="entry name" value="P-loop containing nucleotide triphosphate hydrolases"/>
    <property type="match status" value="1"/>
</dbReference>
<keyword evidence="5 10" id="KW-0547">Nucleotide-binding</keyword>
<evidence type="ECO:0000256" key="3">
    <source>
        <dbReference type="ARBA" id="ARBA00022448"/>
    </source>
</evidence>
<keyword evidence="6 10" id="KW-0067">ATP-binding</keyword>
<comment type="caution">
    <text evidence="12">The sequence shown here is derived from an EMBL/GenBank/DDBJ whole genome shotgun (WGS) entry which is preliminary data.</text>
</comment>
<evidence type="ECO:0000256" key="4">
    <source>
        <dbReference type="ARBA" id="ARBA00022475"/>
    </source>
</evidence>
<dbReference type="EMBL" id="JAUSWN010000038">
    <property type="protein sequence ID" value="MDQ0480976.1"/>
    <property type="molecule type" value="Genomic_DNA"/>
</dbReference>
<dbReference type="GO" id="GO:0005524">
    <property type="term" value="F:ATP binding"/>
    <property type="evidence" value="ECO:0007669"/>
    <property type="project" value="UniProtKB-KW"/>
</dbReference>
<comment type="similarity">
    <text evidence="2 10">Belongs to the ABC transporter superfamily.</text>
</comment>
<sequence>MLKLENVGYVYEDNTVALKNVNMDLSKGNVIGLIGSNGAGKSTLFLNMVGILRPKEGKVLFNNEKIKYKKDYLYKFRSKVGVVFQDPDKQIFYSSVYDDVAFALRNLGVKEEQVKIKVEKALKESGAWEFKDKPVHFLSHGQKKRVAMAGVLAMDCEIILFDEPTAGLDPNMTNSVREMILSLAALGKKIIISSHNMDLIYEICDYIYVLNKGQVIGEGDVVKVFTQEQLLQKANLDEPWLLKVHKNMNLPLFKKEEDLYEYWRKNYENCCNRSES</sequence>
<dbReference type="InterPro" id="IPR003593">
    <property type="entry name" value="AAA+_ATPase"/>
</dbReference>
<reference evidence="12 13" key="1">
    <citation type="submission" date="2023-07" db="EMBL/GenBank/DDBJ databases">
        <title>Genomic Encyclopedia of Type Strains, Phase IV (KMG-IV): sequencing the most valuable type-strain genomes for metagenomic binning, comparative biology and taxonomic classification.</title>
        <authorList>
            <person name="Goeker M."/>
        </authorList>
    </citation>
    <scope>NUCLEOTIDE SEQUENCE [LARGE SCALE GENOMIC DNA]</scope>
    <source>
        <strain evidence="12 13">DSM 1400</strain>
    </source>
</reference>
<dbReference type="InterPro" id="IPR015856">
    <property type="entry name" value="ABC_transpr_CbiO/EcfA_su"/>
</dbReference>
<dbReference type="SMART" id="SM00382">
    <property type="entry name" value="AAA"/>
    <property type="match status" value="1"/>
</dbReference>
<proteinExistence type="inferred from homology"/>
<dbReference type="PANTHER" id="PTHR43553:SF24">
    <property type="entry name" value="ENERGY-COUPLING FACTOR TRANSPORTER ATP-BINDING PROTEIN ECFA1"/>
    <property type="match status" value="1"/>
</dbReference>
<dbReference type="InterPro" id="IPR027417">
    <property type="entry name" value="P-loop_NTPase"/>
</dbReference>
<gene>
    <name evidence="12" type="ORF">QOZ93_002727</name>
</gene>
<organism evidence="12 13">
    <name type="scientific">Hathewaya limosa</name>
    <name type="common">Clostridium limosum</name>
    <dbReference type="NCBI Taxonomy" id="1536"/>
    <lineage>
        <taxon>Bacteria</taxon>
        <taxon>Bacillati</taxon>
        <taxon>Bacillota</taxon>
        <taxon>Clostridia</taxon>
        <taxon>Eubacteriales</taxon>
        <taxon>Clostridiaceae</taxon>
        <taxon>Hathewaya</taxon>
    </lineage>
</organism>
<evidence type="ECO:0000259" key="11">
    <source>
        <dbReference type="PROSITE" id="PS50893"/>
    </source>
</evidence>
<evidence type="ECO:0000256" key="10">
    <source>
        <dbReference type="RuleBase" id="RU364103"/>
    </source>
</evidence>
<evidence type="ECO:0000256" key="5">
    <source>
        <dbReference type="ARBA" id="ARBA00022741"/>
    </source>
</evidence>
<dbReference type="InterPro" id="IPR017871">
    <property type="entry name" value="ABC_transporter-like_CS"/>
</dbReference>
<dbReference type="PANTHER" id="PTHR43553">
    <property type="entry name" value="HEAVY METAL TRANSPORTER"/>
    <property type="match status" value="1"/>
</dbReference>
<comment type="function">
    <text evidence="10">Part of an ABC transporter complex. Responsible for energy coupling to the transport system.</text>
</comment>
<protein>
    <recommendedName>
        <fullName evidence="10">ABC transporter ATP-binding protein</fullName>
    </recommendedName>
</protein>
<evidence type="ECO:0000256" key="6">
    <source>
        <dbReference type="ARBA" id="ARBA00022840"/>
    </source>
</evidence>
<dbReference type="NCBIfam" id="TIGR01166">
    <property type="entry name" value="cbiO"/>
    <property type="match status" value="1"/>
</dbReference>
<evidence type="ECO:0000256" key="7">
    <source>
        <dbReference type="ARBA" id="ARBA00022967"/>
    </source>
</evidence>
<dbReference type="RefSeq" id="WP_307357328.1">
    <property type="nucleotide sequence ID" value="NZ_BAAACJ010000027.1"/>
</dbReference>
<accession>A0ABU0JV41</accession>